<evidence type="ECO:0000313" key="4">
    <source>
        <dbReference type="Proteomes" id="UP000298225"/>
    </source>
</evidence>
<dbReference type="Proteomes" id="UP000298225">
    <property type="component" value="Unassembled WGS sequence"/>
</dbReference>
<accession>A0A4Y9KU84</accession>
<reference evidence="1 4" key="1">
    <citation type="submission" date="2019-03" db="EMBL/GenBank/DDBJ databases">
        <title>Bradyrhizobium strains diversity isolated from Chamaecrista fasciculata.</title>
        <authorList>
            <person name="Urquiaga M.C.O."/>
            <person name="Hungria M."/>
            <person name="Delamuta J.R.M."/>
        </authorList>
    </citation>
    <scope>NUCLEOTIDE SEQUENCE [LARGE SCALE GENOMIC DNA]</scope>
    <source>
        <strain evidence="1 4">CNPSo 3424</strain>
    </source>
</reference>
<protein>
    <submittedName>
        <fullName evidence="2">Uncharacterized protein</fullName>
    </submittedName>
</protein>
<reference evidence="2 3" key="2">
    <citation type="submission" date="2019-03" db="EMBL/GenBank/DDBJ databases">
        <title>Bradyrhizobium strains diversity.</title>
        <authorList>
            <person name="Urquiaga M.C.O."/>
            <person name="Hungria M."/>
            <person name="Delamuta J.R.M."/>
            <person name="Klepa M.S."/>
        </authorList>
    </citation>
    <scope>NUCLEOTIDE SEQUENCE [LARGE SCALE GENOMIC DNA]</scope>
    <source>
        <strain evidence="2 3">CNPSo 3426</strain>
    </source>
</reference>
<evidence type="ECO:0000313" key="3">
    <source>
        <dbReference type="Proteomes" id="UP000297700"/>
    </source>
</evidence>
<dbReference type="AlphaFoldDB" id="A0A4Y9NKN9"/>
<evidence type="ECO:0000313" key="2">
    <source>
        <dbReference type="EMBL" id="TFV68440.1"/>
    </source>
</evidence>
<sequence length="122" mass="13132">MKQIEFAAAVHLTSDELEARDLTFGLAIRPGQSDCCTDRCLSLATPLANEATRLARARSIHVMRPASVLRRIIRCNSAMISRASTKVGTPASIAAIVTVSAFVSKSRPIIMRRAIVLADGIL</sequence>
<keyword evidence="4" id="KW-1185">Reference proteome</keyword>
<dbReference type="Proteomes" id="UP000297700">
    <property type="component" value="Unassembled WGS sequence"/>
</dbReference>
<dbReference type="EMBL" id="SPQU01000044">
    <property type="protein sequence ID" value="TFV29785.1"/>
    <property type="molecule type" value="Genomic_DNA"/>
</dbReference>
<evidence type="ECO:0000313" key="1">
    <source>
        <dbReference type="EMBL" id="TFV29785.1"/>
    </source>
</evidence>
<accession>A0A4Y9NKN9</accession>
<gene>
    <name evidence="2" type="ORF">E4K64_36995</name>
    <name evidence="1" type="ORF">E4K66_37045</name>
</gene>
<name>A0A4Y9NKN9_9BRAD</name>
<organism evidence="2 3">
    <name type="scientific">Bradyrhizobium frederickii</name>
    <dbReference type="NCBI Taxonomy" id="2560054"/>
    <lineage>
        <taxon>Bacteria</taxon>
        <taxon>Pseudomonadati</taxon>
        <taxon>Pseudomonadota</taxon>
        <taxon>Alphaproteobacteria</taxon>
        <taxon>Hyphomicrobiales</taxon>
        <taxon>Nitrobacteraceae</taxon>
        <taxon>Bradyrhizobium</taxon>
    </lineage>
</organism>
<comment type="caution">
    <text evidence="2">The sequence shown here is derived from an EMBL/GenBank/DDBJ whole genome shotgun (WGS) entry which is preliminary data.</text>
</comment>
<dbReference type="EMBL" id="SPQS01000043">
    <property type="protein sequence ID" value="TFV68440.1"/>
    <property type="molecule type" value="Genomic_DNA"/>
</dbReference>
<proteinExistence type="predicted"/>